<feature type="region of interest" description="Disordered" evidence="2">
    <location>
        <begin position="226"/>
        <end position="254"/>
    </location>
</feature>
<comment type="caution">
    <text evidence="3">The sequence shown here is derived from an EMBL/GenBank/DDBJ whole genome shotgun (WGS) entry which is preliminary data.</text>
</comment>
<evidence type="ECO:0000256" key="2">
    <source>
        <dbReference type="SAM" id="MobiDB-lite"/>
    </source>
</evidence>
<keyword evidence="4" id="KW-1185">Reference proteome</keyword>
<evidence type="ECO:0000256" key="1">
    <source>
        <dbReference type="SAM" id="Coils"/>
    </source>
</evidence>
<keyword evidence="1" id="KW-0175">Coiled coil</keyword>
<evidence type="ECO:0000313" key="4">
    <source>
        <dbReference type="Proteomes" id="UP000828390"/>
    </source>
</evidence>
<organism evidence="3 4">
    <name type="scientific">Dreissena polymorpha</name>
    <name type="common">Zebra mussel</name>
    <name type="synonym">Mytilus polymorpha</name>
    <dbReference type="NCBI Taxonomy" id="45954"/>
    <lineage>
        <taxon>Eukaryota</taxon>
        <taxon>Metazoa</taxon>
        <taxon>Spiralia</taxon>
        <taxon>Lophotrochozoa</taxon>
        <taxon>Mollusca</taxon>
        <taxon>Bivalvia</taxon>
        <taxon>Autobranchia</taxon>
        <taxon>Heteroconchia</taxon>
        <taxon>Euheterodonta</taxon>
        <taxon>Imparidentia</taxon>
        <taxon>Neoheterodontei</taxon>
        <taxon>Myida</taxon>
        <taxon>Dreissenoidea</taxon>
        <taxon>Dreissenidae</taxon>
        <taxon>Dreissena</taxon>
    </lineage>
</organism>
<dbReference type="AlphaFoldDB" id="A0A9D4CMJ6"/>
<name>A0A9D4CMJ6_DREPO</name>
<sequence>MATKKSDITPVFNHRKSIALVDTAENLVEILDNLSVCLRHIEEKYVESDDAGTKSSGTTVSTANNGSLFAKLKENLDVARDLTDILKREKWRLNRRQISVELRMGELEEYKTNLKRDMTDMNQTVDVLSMRIVELENALCDAEEVQETSNAENQAIQKELGDAHNVIAELQQKESGLQKQVHELKSRRTDAALRQHYQEMSDKMEILLIENQRLKEIIREKDSCEIKNSTSDDCQSKMHSFNISDCDGDKKVST</sequence>
<gene>
    <name evidence="3" type="ORF">DPMN_054080</name>
</gene>
<reference evidence="3" key="1">
    <citation type="journal article" date="2019" name="bioRxiv">
        <title>The Genome of the Zebra Mussel, Dreissena polymorpha: A Resource for Invasive Species Research.</title>
        <authorList>
            <person name="McCartney M.A."/>
            <person name="Auch B."/>
            <person name="Kono T."/>
            <person name="Mallez S."/>
            <person name="Zhang Y."/>
            <person name="Obille A."/>
            <person name="Becker A."/>
            <person name="Abrahante J.E."/>
            <person name="Garbe J."/>
            <person name="Badalamenti J.P."/>
            <person name="Herman A."/>
            <person name="Mangelson H."/>
            <person name="Liachko I."/>
            <person name="Sullivan S."/>
            <person name="Sone E.D."/>
            <person name="Koren S."/>
            <person name="Silverstein K.A.T."/>
            <person name="Beckman K.B."/>
            <person name="Gohl D.M."/>
        </authorList>
    </citation>
    <scope>NUCLEOTIDE SEQUENCE</scope>
    <source>
        <strain evidence="3">Duluth1</strain>
        <tissue evidence="3">Whole animal</tissue>
    </source>
</reference>
<evidence type="ECO:0000313" key="3">
    <source>
        <dbReference type="EMBL" id="KAH3728133.1"/>
    </source>
</evidence>
<accession>A0A9D4CMJ6</accession>
<feature type="compositionally biased region" description="Polar residues" evidence="2">
    <location>
        <begin position="226"/>
        <end position="243"/>
    </location>
</feature>
<dbReference type="EMBL" id="JAIWYP010000012">
    <property type="protein sequence ID" value="KAH3728133.1"/>
    <property type="molecule type" value="Genomic_DNA"/>
</dbReference>
<dbReference type="OrthoDB" id="6079962at2759"/>
<proteinExistence type="predicted"/>
<reference evidence="3" key="2">
    <citation type="submission" date="2020-11" db="EMBL/GenBank/DDBJ databases">
        <authorList>
            <person name="McCartney M.A."/>
            <person name="Auch B."/>
            <person name="Kono T."/>
            <person name="Mallez S."/>
            <person name="Becker A."/>
            <person name="Gohl D.M."/>
            <person name="Silverstein K.A.T."/>
            <person name="Koren S."/>
            <person name="Bechman K.B."/>
            <person name="Herman A."/>
            <person name="Abrahante J.E."/>
            <person name="Garbe J."/>
        </authorList>
    </citation>
    <scope>NUCLEOTIDE SEQUENCE</scope>
    <source>
        <strain evidence="3">Duluth1</strain>
        <tissue evidence="3">Whole animal</tissue>
    </source>
</reference>
<feature type="coiled-coil region" evidence="1">
    <location>
        <begin position="118"/>
        <end position="217"/>
    </location>
</feature>
<protein>
    <submittedName>
        <fullName evidence="3">Uncharacterized protein</fullName>
    </submittedName>
</protein>
<dbReference type="Proteomes" id="UP000828390">
    <property type="component" value="Unassembled WGS sequence"/>
</dbReference>